<proteinExistence type="predicted"/>
<dbReference type="PANTHER" id="PTHR13504:SF38">
    <property type="entry name" value="FIDO DOMAIN-CONTAINING PROTEIN"/>
    <property type="match status" value="1"/>
</dbReference>
<dbReference type="SUPFAM" id="SSF140931">
    <property type="entry name" value="Fic-like"/>
    <property type="match status" value="1"/>
</dbReference>
<dbReference type="RefSeq" id="WP_194845460.1">
    <property type="nucleotide sequence ID" value="NZ_CP075585.1"/>
</dbReference>
<dbReference type="PROSITE" id="PS51459">
    <property type="entry name" value="FIDO"/>
    <property type="match status" value="1"/>
</dbReference>
<accession>A0ABX8Z0M9</accession>
<keyword evidence="3" id="KW-1185">Reference proteome</keyword>
<name>A0ABX8Z0M9_9BACT</name>
<dbReference type="EMBL" id="CP075585">
    <property type="protein sequence ID" value="QZA58418.1"/>
    <property type="molecule type" value="Genomic_DNA"/>
</dbReference>
<sequence length="358" mass="41371">MDDWLEIYQPNSSFYTPLELRLQLHKAGKRSTLSVPAGTYAHQIFNRLLIDLSYNSSRLEGNTYSLLDTKKLILEGISPEGKLDEEKIMILNHKEAICYLVDTAPRLEIDKETICTLHFLLSDGLLEVARHAGKVRDHGVRIGGSVYIPFEDSKQLKMRLDRITKKAALIKDPYEQSLFLLIHISYLQAFADVNKRTARLSANIPLIKNNLVPLSFSDVERNDYTSAMIAVYELQNVHPILDLYVFSYMRTCALYDSTVKTINYDEIRVRYRQQRRIIISHIITYNLAGRSLHKYISTQTSKLIKKEDQTPFIEDVMEDLKEIDESRIVGLGITKDQLKNWLNLNQANQKKIHEILKV</sequence>
<dbReference type="Gene3D" id="1.10.3290.10">
    <property type="entry name" value="Fido-like domain"/>
    <property type="match status" value="1"/>
</dbReference>
<evidence type="ECO:0000313" key="3">
    <source>
        <dbReference type="Proteomes" id="UP000822862"/>
    </source>
</evidence>
<dbReference type="Pfam" id="PF02661">
    <property type="entry name" value="Fic"/>
    <property type="match status" value="1"/>
</dbReference>
<evidence type="ECO:0000259" key="1">
    <source>
        <dbReference type="PROSITE" id="PS51459"/>
    </source>
</evidence>
<evidence type="ECO:0000313" key="2">
    <source>
        <dbReference type="EMBL" id="QZA58418.1"/>
    </source>
</evidence>
<feature type="domain" description="Fido" evidence="1">
    <location>
        <begin position="109"/>
        <end position="246"/>
    </location>
</feature>
<dbReference type="Proteomes" id="UP000822862">
    <property type="component" value="Chromosome"/>
</dbReference>
<dbReference type="PANTHER" id="PTHR13504">
    <property type="entry name" value="FIDO DOMAIN-CONTAINING PROTEIN DDB_G0283145"/>
    <property type="match status" value="1"/>
</dbReference>
<protein>
    <submittedName>
        <fullName evidence="2">Fic/DOC family</fullName>
    </submittedName>
</protein>
<dbReference type="InterPro" id="IPR040198">
    <property type="entry name" value="Fido_containing"/>
</dbReference>
<dbReference type="InterPro" id="IPR003812">
    <property type="entry name" value="Fido"/>
</dbReference>
<reference evidence="2 3" key="1">
    <citation type="submission" date="2021-05" db="EMBL/GenBank/DDBJ databases">
        <title>Ecology and evolution of chlamydial symbionts of arthropods.</title>
        <authorList>
            <person name="Halter T."/>
            <person name="Sixt B.S."/>
            <person name="Toenshoff E.R."/>
            <person name="Koestlbacher S."/>
            <person name="Schulz F."/>
            <person name="Kostanjsek R."/>
            <person name="Collingro A."/>
            <person name="Hendrickx F."/>
            <person name="Horn M."/>
        </authorList>
    </citation>
    <scope>NUCLEOTIDE SEQUENCE [LARGE SCALE GENOMIC DNA]</scope>
    <source>
        <strain evidence="2 3">15C</strain>
    </source>
</reference>
<gene>
    <name evidence="2" type="ORF">RHAB15C_0000291</name>
</gene>
<dbReference type="InterPro" id="IPR036597">
    <property type="entry name" value="Fido-like_dom_sf"/>
</dbReference>
<organism evidence="2 3">
    <name type="scientific">Candidatus Rhabdochlamydia porcellionis</name>
    <dbReference type="NCBI Taxonomy" id="225148"/>
    <lineage>
        <taxon>Bacteria</taxon>
        <taxon>Pseudomonadati</taxon>
        <taxon>Chlamydiota</taxon>
        <taxon>Chlamydiia</taxon>
        <taxon>Parachlamydiales</taxon>
        <taxon>Candidatus Rhabdochlamydiaceae</taxon>
        <taxon>Candidatus Rhabdochlamydia</taxon>
    </lineage>
</organism>